<gene>
    <name evidence="2" type="ORF">RIMI_LOCUS18726912</name>
</gene>
<evidence type="ECO:0000256" key="1">
    <source>
        <dbReference type="SAM" id="SignalP"/>
    </source>
</evidence>
<dbReference type="InterPro" id="IPR038195">
    <property type="entry name" value="Apo_CIII_sf"/>
</dbReference>
<dbReference type="Gene3D" id="6.10.90.10">
    <property type="entry name" value="Apolipoprotein CIII"/>
    <property type="match status" value="1"/>
</dbReference>
<keyword evidence="1" id="KW-0732">Signal</keyword>
<reference evidence="2" key="1">
    <citation type="submission" date="2023-07" db="EMBL/GenBank/DDBJ databases">
        <authorList>
            <person name="Stuckert A."/>
        </authorList>
    </citation>
    <scope>NUCLEOTIDE SEQUENCE</scope>
</reference>
<feature type="signal peptide" evidence="1">
    <location>
        <begin position="1"/>
        <end position="44"/>
    </location>
</feature>
<dbReference type="EMBL" id="CAUEEQ010057892">
    <property type="protein sequence ID" value="CAJ0963572.1"/>
    <property type="molecule type" value="Genomic_DNA"/>
</dbReference>
<comment type="caution">
    <text evidence="2">The sequence shown here is derived from an EMBL/GenBank/DDBJ whole genome shotgun (WGS) entry which is preliminary data.</text>
</comment>
<evidence type="ECO:0000313" key="2">
    <source>
        <dbReference type="EMBL" id="CAJ0963572.1"/>
    </source>
</evidence>
<keyword evidence="3" id="KW-1185">Reference proteome</keyword>
<dbReference type="Proteomes" id="UP001176940">
    <property type="component" value="Unassembled WGS sequence"/>
</dbReference>
<accession>A0ABN9MAU1</accession>
<evidence type="ECO:0000313" key="3">
    <source>
        <dbReference type="Proteomes" id="UP001176940"/>
    </source>
</evidence>
<proteinExistence type="predicted"/>
<sequence length="117" mass="13010">MAKSRGSTETRNPMQSQWVRHNNLNMKLLVISALLVLAVCAVSAEEETFLSSTINYVQDLASEVATKTTDALNQVKEMPLAQQAIGMYDSGSEYVSSLYASIFDTAIKRWEQLNKAF</sequence>
<name>A0ABN9MAU1_9NEOB</name>
<feature type="chain" id="PRO_5046019869" evidence="1">
    <location>
        <begin position="45"/>
        <end position="117"/>
    </location>
</feature>
<protein>
    <submittedName>
        <fullName evidence="2">Uncharacterized protein</fullName>
    </submittedName>
</protein>
<organism evidence="2 3">
    <name type="scientific">Ranitomeya imitator</name>
    <name type="common">mimic poison frog</name>
    <dbReference type="NCBI Taxonomy" id="111125"/>
    <lineage>
        <taxon>Eukaryota</taxon>
        <taxon>Metazoa</taxon>
        <taxon>Chordata</taxon>
        <taxon>Craniata</taxon>
        <taxon>Vertebrata</taxon>
        <taxon>Euteleostomi</taxon>
        <taxon>Amphibia</taxon>
        <taxon>Batrachia</taxon>
        <taxon>Anura</taxon>
        <taxon>Neobatrachia</taxon>
        <taxon>Hyloidea</taxon>
        <taxon>Dendrobatidae</taxon>
        <taxon>Dendrobatinae</taxon>
        <taxon>Ranitomeya</taxon>
    </lineage>
</organism>